<dbReference type="InterPro" id="IPR023393">
    <property type="entry name" value="START-like_dom_sf"/>
</dbReference>
<keyword evidence="2" id="KW-1185">Reference proteome</keyword>
<dbReference type="InterPro" id="IPR019587">
    <property type="entry name" value="Polyketide_cyclase/dehydratase"/>
</dbReference>
<organism evidence="1 2">
    <name type="scientific">Thioalkalicoccus limnaeus</name>
    <dbReference type="NCBI Taxonomy" id="120681"/>
    <lineage>
        <taxon>Bacteria</taxon>
        <taxon>Pseudomonadati</taxon>
        <taxon>Pseudomonadota</taxon>
        <taxon>Gammaproteobacteria</taxon>
        <taxon>Chromatiales</taxon>
        <taxon>Chromatiaceae</taxon>
        <taxon>Thioalkalicoccus</taxon>
    </lineage>
</organism>
<dbReference type="EMBL" id="JBDKXB010000025">
    <property type="protein sequence ID" value="MEY6433641.1"/>
    <property type="molecule type" value="Genomic_DNA"/>
</dbReference>
<comment type="caution">
    <text evidence="1">The sequence shown here is derived from an EMBL/GenBank/DDBJ whole genome shotgun (WGS) entry which is preliminary data.</text>
</comment>
<protein>
    <submittedName>
        <fullName evidence="1">SRPBCC family protein</fullName>
    </submittedName>
</protein>
<accession>A0ABV4BGI6</accession>
<evidence type="ECO:0000313" key="2">
    <source>
        <dbReference type="Proteomes" id="UP001564408"/>
    </source>
</evidence>
<name>A0ABV4BGI6_9GAMM</name>
<dbReference type="RefSeq" id="WP_369668028.1">
    <property type="nucleotide sequence ID" value="NZ_JBDKXB010000025.1"/>
</dbReference>
<dbReference type="Gene3D" id="3.30.530.20">
    <property type="match status" value="1"/>
</dbReference>
<gene>
    <name evidence="1" type="ORF">ABC977_14645</name>
</gene>
<proteinExistence type="predicted"/>
<dbReference type="Proteomes" id="UP001564408">
    <property type="component" value="Unassembled WGS sequence"/>
</dbReference>
<sequence length="132" mass="15343">MRHVDRIIDAPADVAWRILIDTREWPIWGPSVRAVEAPASLIGPGMHGRIQTRIGLWLPFEITDWEPQRAWAWRVADIEATGHRVDPLGPGRCRVTFEIPRWAPFYDWVCQAALRRIEERTRARARDAKSVR</sequence>
<dbReference type="SUPFAM" id="SSF55961">
    <property type="entry name" value="Bet v1-like"/>
    <property type="match status" value="1"/>
</dbReference>
<evidence type="ECO:0000313" key="1">
    <source>
        <dbReference type="EMBL" id="MEY6433641.1"/>
    </source>
</evidence>
<dbReference type="Pfam" id="PF10604">
    <property type="entry name" value="Polyketide_cyc2"/>
    <property type="match status" value="1"/>
</dbReference>
<reference evidence="1 2" key="1">
    <citation type="submission" date="2024-05" db="EMBL/GenBank/DDBJ databases">
        <title>Genome Sequence and Characterization of the New Strain Purple Sulfur Bacterium of Genus Thioalkalicoccus.</title>
        <authorList>
            <person name="Bryantseva I.A."/>
            <person name="Kyndt J.A."/>
            <person name="Imhoff J.F."/>
        </authorList>
    </citation>
    <scope>NUCLEOTIDE SEQUENCE [LARGE SCALE GENOMIC DNA]</scope>
    <source>
        <strain evidence="1 2">Um2</strain>
    </source>
</reference>